<proteinExistence type="evidence at protein level"/>
<dbReference type="RefSeq" id="XP_001024637.1">
    <property type="nucleotide sequence ID" value="XM_001024637.3"/>
</dbReference>
<dbReference type="EMDB" id="EMD-11032"/>
<dbReference type="AlphaFoldDB" id="I7M3V9"/>
<sequence>MFQAIKSIELQTKSLFCQLQNGFKRTSASQKLRQKIKYRSSRPDKFKLVSKLGKFDFTKPNLSFPVSIPLKLSYVYQPAKHTPNLPTHDFLNFKTMTGNEILLNLENYENLRPSEICGALIELSKREGHEEINWNEHEWVAATTEHVTKMMPTYTPSVVCYLMVAFQRLRITHEKLWKNLTFAIEKTIHKFNAKSFAYTYIAYLEDTSRSSEEFRKKLVELLPIHLHQMNPNQLTRCFELTFERGYMNEYLFEQHFHVLYWRRNVWFGVNNIIKVLEIYPKLNFVDDCDFFEGAILANIPKVKTQLNEQNTKALIEAIQALESKYPDLKINSTLKFLNTHLTFCQTKLKAIENSKFYKIVLNDFEYYKIKESQRLEKEAKQAEKTN</sequence>
<protein>
    <submittedName>
        <fullName evidence="1">Uncharacterized protein</fullName>
    </submittedName>
</protein>
<dbReference type="OMA" id="GHEEINW"/>
<dbReference type="STRING" id="312017.I7M3V9"/>
<dbReference type="CDD" id="cd23690">
    <property type="entry name" value="mL101"/>
    <property type="match status" value="1"/>
</dbReference>
<evidence type="ECO:0007829" key="3">
    <source>
        <dbReference type="PDB" id="6Z1P"/>
    </source>
</evidence>
<dbReference type="eggNOG" id="ENOG502SSH0">
    <property type="taxonomic scope" value="Eukaryota"/>
</dbReference>
<dbReference type="GeneID" id="7837763"/>
<organism evidence="1 2">
    <name type="scientific">Tetrahymena thermophila (strain SB210)</name>
    <dbReference type="NCBI Taxonomy" id="312017"/>
    <lineage>
        <taxon>Eukaryota</taxon>
        <taxon>Sar</taxon>
        <taxon>Alveolata</taxon>
        <taxon>Ciliophora</taxon>
        <taxon>Intramacronucleata</taxon>
        <taxon>Oligohymenophorea</taxon>
        <taxon>Hymenostomatida</taxon>
        <taxon>Tetrahymenina</taxon>
        <taxon>Tetrahymenidae</taxon>
        <taxon>Tetrahymena</taxon>
    </lineage>
</organism>
<dbReference type="KEGG" id="tet:TTHERM_00614680"/>
<keyword evidence="3" id="KW-0002">3D-structure</keyword>
<dbReference type="PDB" id="6Z1P">
    <property type="method" value="EM"/>
    <property type="resolution" value="3.70 A"/>
    <property type="chains" value="AP=1-386"/>
</dbReference>
<reference evidence="3" key="2">
    <citation type="journal article" date="2020" name="Elife">
        <title>Ciliate mitoribosome illuminates evolutionary steps of mitochondrial translation.</title>
        <authorList>
            <person name="Tobiasson V."/>
            <person name="Amunts A."/>
        </authorList>
    </citation>
    <scope>STRUCTURE BY ELECTRON MICROSCOPY (3.70 ANGSTROMS)</scope>
</reference>
<dbReference type="HOGENOM" id="CLU_716653_0_0_1"/>
<accession>I7M3V9</accession>
<dbReference type="OrthoDB" id="287297at2759"/>
<dbReference type="Proteomes" id="UP000009168">
    <property type="component" value="Unassembled WGS sequence"/>
</dbReference>
<evidence type="ECO:0000313" key="2">
    <source>
        <dbReference type="Proteomes" id="UP000009168"/>
    </source>
</evidence>
<dbReference type="InParanoid" id="I7M3V9"/>
<evidence type="ECO:0000313" key="1">
    <source>
        <dbReference type="EMBL" id="EAS04392.1"/>
    </source>
</evidence>
<keyword evidence="2" id="KW-1185">Reference proteome</keyword>
<gene>
    <name evidence="1" type="ORF">TTHERM_00614680</name>
</gene>
<name>I7M3V9_TETTS</name>
<dbReference type="EMBL" id="GG662448">
    <property type="protein sequence ID" value="EAS04392.1"/>
    <property type="molecule type" value="Genomic_DNA"/>
</dbReference>
<reference evidence="2" key="1">
    <citation type="journal article" date="2006" name="PLoS Biol.">
        <title>Macronuclear genome sequence of the ciliate Tetrahymena thermophila, a model eukaryote.</title>
        <authorList>
            <person name="Eisen J.A."/>
            <person name="Coyne R.S."/>
            <person name="Wu M."/>
            <person name="Wu D."/>
            <person name="Thiagarajan M."/>
            <person name="Wortman J.R."/>
            <person name="Badger J.H."/>
            <person name="Ren Q."/>
            <person name="Amedeo P."/>
            <person name="Jones K.M."/>
            <person name="Tallon L.J."/>
            <person name="Delcher A.L."/>
            <person name="Salzberg S.L."/>
            <person name="Silva J.C."/>
            <person name="Haas B.J."/>
            <person name="Majoros W.H."/>
            <person name="Farzad M."/>
            <person name="Carlton J.M."/>
            <person name="Smith R.K. Jr."/>
            <person name="Garg J."/>
            <person name="Pearlman R.E."/>
            <person name="Karrer K.M."/>
            <person name="Sun L."/>
            <person name="Manning G."/>
            <person name="Elde N.C."/>
            <person name="Turkewitz A.P."/>
            <person name="Asai D.J."/>
            <person name="Wilkes D.E."/>
            <person name="Wang Y."/>
            <person name="Cai H."/>
            <person name="Collins K."/>
            <person name="Stewart B.A."/>
            <person name="Lee S.R."/>
            <person name="Wilamowska K."/>
            <person name="Weinberg Z."/>
            <person name="Ruzzo W.L."/>
            <person name="Wloga D."/>
            <person name="Gaertig J."/>
            <person name="Frankel J."/>
            <person name="Tsao C.-C."/>
            <person name="Gorovsky M.A."/>
            <person name="Keeling P.J."/>
            <person name="Waller R.F."/>
            <person name="Patron N.J."/>
            <person name="Cherry J.M."/>
            <person name="Stover N.A."/>
            <person name="Krieger C.J."/>
            <person name="del Toro C."/>
            <person name="Ryder H.F."/>
            <person name="Williamson S.C."/>
            <person name="Barbeau R.A."/>
            <person name="Hamilton E.P."/>
            <person name="Orias E."/>
        </authorList>
    </citation>
    <scope>NUCLEOTIDE SEQUENCE [LARGE SCALE GENOMIC DNA]</scope>
    <source>
        <strain evidence="2">SB210</strain>
    </source>
</reference>